<comment type="function">
    <text evidence="6">Catalyzes the glycosylation of 4,4'-diaponeurosporenoate, i.e. the esterification of glucose at the C1'' position with the carboxyl group of 4,4'-diaponeurosporenic acid, to form glycosyl-4,4'-diaponeurosporenoate. This is a step in the biosynthesis of staphyloxanthin, an orange pigment present in most staphylococci strains.</text>
</comment>
<accession>A0A2A9FD87</accession>
<keyword evidence="2" id="KW-1003">Cell membrane</keyword>
<evidence type="ECO:0000256" key="3">
    <source>
        <dbReference type="ARBA" id="ARBA00022676"/>
    </source>
</evidence>
<dbReference type="InterPro" id="IPR029044">
    <property type="entry name" value="Nucleotide-diphossugar_trans"/>
</dbReference>
<keyword evidence="4 12" id="KW-0808">Transferase</keyword>
<keyword evidence="10" id="KW-1133">Transmembrane helix</keyword>
<proteinExistence type="inferred from homology"/>
<evidence type="ECO:0000256" key="5">
    <source>
        <dbReference type="ARBA" id="ARBA00023136"/>
    </source>
</evidence>
<gene>
    <name evidence="12" type="ORF">ATK36_3817</name>
</gene>
<keyword evidence="13" id="KW-1185">Reference proteome</keyword>
<feature type="transmembrane region" description="Helical" evidence="10">
    <location>
        <begin position="301"/>
        <end position="320"/>
    </location>
</feature>
<dbReference type="Proteomes" id="UP000243542">
    <property type="component" value="Unassembled WGS sequence"/>
</dbReference>
<feature type="domain" description="Glycosyltransferase 2-like" evidence="11">
    <location>
        <begin position="30"/>
        <end position="126"/>
    </location>
</feature>
<dbReference type="GO" id="GO:0016757">
    <property type="term" value="F:glycosyltransferase activity"/>
    <property type="evidence" value="ECO:0007669"/>
    <property type="project" value="UniProtKB-KW"/>
</dbReference>
<keyword evidence="3" id="KW-0328">Glycosyltransferase</keyword>
<evidence type="ECO:0000259" key="11">
    <source>
        <dbReference type="Pfam" id="PF00535"/>
    </source>
</evidence>
<dbReference type="PANTHER" id="PTHR43646:SF2">
    <property type="entry name" value="GLYCOSYLTRANSFERASE 2-LIKE DOMAIN-CONTAINING PROTEIN"/>
    <property type="match status" value="1"/>
</dbReference>
<comment type="caution">
    <text evidence="12">The sequence shown here is derived from an EMBL/GenBank/DDBJ whole genome shotgun (WGS) entry which is preliminary data.</text>
</comment>
<dbReference type="AlphaFoldDB" id="A0A2A9FD87"/>
<keyword evidence="10" id="KW-0812">Transmembrane</keyword>
<evidence type="ECO:0000256" key="2">
    <source>
        <dbReference type="ARBA" id="ARBA00022475"/>
    </source>
</evidence>
<name>A0A2A9FD87_9PSEU</name>
<dbReference type="PANTHER" id="PTHR43646">
    <property type="entry name" value="GLYCOSYLTRANSFERASE"/>
    <property type="match status" value="1"/>
</dbReference>
<comment type="similarity">
    <text evidence="8">Belongs to the glycosyltransferase 2 family. CrtQ subfamily.</text>
</comment>
<evidence type="ECO:0000313" key="13">
    <source>
        <dbReference type="Proteomes" id="UP000243542"/>
    </source>
</evidence>
<evidence type="ECO:0000256" key="8">
    <source>
        <dbReference type="ARBA" id="ARBA00038120"/>
    </source>
</evidence>
<evidence type="ECO:0000256" key="1">
    <source>
        <dbReference type="ARBA" id="ARBA00004236"/>
    </source>
</evidence>
<comment type="subcellular location">
    <subcellularLocation>
        <location evidence="1">Cell membrane</location>
    </subcellularLocation>
</comment>
<feature type="transmembrane region" description="Helical" evidence="10">
    <location>
        <begin position="277"/>
        <end position="294"/>
    </location>
</feature>
<feature type="transmembrane region" description="Helical" evidence="10">
    <location>
        <begin position="326"/>
        <end position="351"/>
    </location>
</feature>
<evidence type="ECO:0000256" key="6">
    <source>
        <dbReference type="ARBA" id="ARBA00037281"/>
    </source>
</evidence>
<dbReference type="InterPro" id="IPR001173">
    <property type="entry name" value="Glyco_trans_2-like"/>
</dbReference>
<dbReference type="GO" id="GO:0005886">
    <property type="term" value="C:plasma membrane"/>
    <property type="evidence" value="ECO:0007669"/>
    <property type="project" value="UniProtKB-SubCell"/>
</dbReference>
<reference evidence="12 13" key="1">
    <citation type="submission" date="2017-10" db="EMBL/GenBank/DDBJ databases">
        <title>Sequencing the genomes of 1000 actinobacteria strains.</title>
        <authorList>
            <person name="Klenk H.-P."/>
        </authorList>
    </citation>
    <scope>NUCLEOTIDE SEQUENCE [LARGE SCALE GENOMIC DNA]</scope>
    <source>
        <strain evidence="12 13">DSM 46092</strain>
    </source>
</reference>
<comment type="pathway">
    <text evidence="7">Carotenoid biosynthesis; staphyloxanthin biosynthesis; staphyloxanthin from farnesyl diphosphate: step 4/5.</text>
</comment>
<keyword evidence="5 10" id="KW-0472">Membrane</keyword>
<evidence type="ECO:0000313" key="12">
    <source>
        <dbReference type="EMBL" id="PFG48711.1"/>
    </source>
</evidence>
<protein>
    <recommendedName>
        <fullName evidence="9">4,4'-diaponeurosporenoate glycosyltransferase</fullName>
    </recommendedName>
</protein>
<evidence type="ECO:0000256" key="7">
    <source>
        <dbReference type="ARBA" id="ARBA00037904"/>
    </source>
</evidence>
<dbReference type="Gene3D" id="3.90.550.10">
    <property type="entry name" value="Spore Coat Polysaccharide Biosynthesis Protein SpsA, Chain A"/>
    <property type="match status" value="1"/>
</dbReference>
<dbReference type="CDD" id="cd00761">
    <property type="entry name" value="Glyco_tranf_GTA_type"/>
    <property type="match status" value="1"/>
</dbReference>
<evidence type="ECO:0000256" key="10">
    <source>
        <dbReference type="SAM" id="Phobius"/>
    </source>
</evidence>
<dbReference type="SUPFAM" id="SSF53448">
    <property type="entry name" value="Nucleotide-diphospho-sugar transferases"/>
    <property type="match status" value="1"/>
</dbReference>
<evidence type="ECO:0000256" key="4">
    <source>
        <dbReference type="ARBA" id="ARBA00022679"/>
    </source>
</evidence>
<sequence>MSARILATSGSPAQGSLALVSANPLLPSLSVVIPVHNEQDWIERSVGALVTAAEAARWPAEIVVVDDGSTDGTPEKLARLQRAHGITVLTQANSGRFEARRAGLAKASGRQVLLVDSRVIVDKDTLVFLRDQLVGHPERTVWNGHINVASERNPYAGFMAGLVKIPWRRYCANPRLMSFDIEEFDVFPKGTGFFSAPREVLEQASAAFESLFEDSRFASDDTGVLRWIAERHRIFLAPQLSATYHGRDSFRKFAAQSYFRGTTFVDSYLASPGPARNGLFAAFGVGLLGLGLAARRPRAAVALAATGSAVAGAAVTRFGATKSEARAVALLAPVFGAGFGAGAVRGLVFALRARARRNAR</sequence>
<organism evidence="12 13">
    <name type="scientific">Amycolatopsis sulphurea</name>
    <dbReference type="NCBI Taxonomy" id="76022"/>
    <lineage>
        <taxon>Bacteria</taxon>
        <taxon>Bacillati</taxon>
        <taxon>Actinomycetota</taxon>
        <taxon>Actinomycetes</taxon>
        <taxon>Pseudonocardiales</taxon>
        <taxon>Pseudonocardiaceae</taxon>
        <taxon>Amycolatopsis</taxon>
    </lineage>
</organism>
<evidence type="ECO:0000256" key="9">
    <source>
        <dbReference type="ARBA" id="ARBA00040345"/>
    </source>
</evidence>
<dbReference type="EMBL" id="PDJK01000002">
    <property type="protein sequence ID" value="PFG48711.1"/>
    <property type="molecule type" value="Genomic_DNA"/>
</dbReference>
<dbReference type="Pfam" id="PF00535">
    <property type="entry name" value="Glycos_transf_2"/>
    <property type="match status" value="1"/>
</dbReference>